<sequence>MVGAGCGCGCISVSGDLEQSIHSHPWGHGAVFHCQFPAHSSIQLVRPGLQTTNHPLSGCLHGPLSLINNHIHLSAHITIIFGQHFQELSQNRQVRPSMLEAHQCRRKYTRSNCRPFTATLSPFAQMRTPVLVHYAVSLISLCNGGPPL</sequence>
<organism evidence="1 2">
    <name type="scientific">Athelia psychrophila</name>
    <dbReference type="NCBI Taxonomy" id="1759441"/>
    <lineage>
        <taxon>Eukaryota</taxon>
        <taxon>Fungi</taxon>
        <taxon>Dikarya</taxon>
        <taxon>Basidiomycota</taxon>
        <taxon>Agaricomycotina</taxon>
        <taxon>Agaricomycetes</taxon>
        <taxon>Agaricomycetidae</taxon>
        <taxon>Atheliales</taxon>
        <taxon>Atheliaceae</taxon>
        <taxon>Athelia</taxon>
    </lineage>
</organism>
<evidence type="ECO:0000313" key="1">
    <source>
        <dbReference type="EMBL" id="KZP14877.1"/>
    </source>
</evidence>
<dbReference type="Proteomes" id="UP000076532">
    <property type="component" value="Unassembled WGS sequence"/>
</dbReference>
<accession>A0A166DMK9</accession>
<gene>
    <name evidence="1" type="ORF">FIBSPDRAFT_99674</name>
</gene>
<keyword evidence="2" id="KW-1185">Reference proteome</keyword>
<dbReference type="AlphaFoldDB" id="A0A166DMK9"/>
<evidence type="ECO:0000313" key="2">
    <source>
        <dbReference type="Proteomes" id="UP000076532"/>
    </source>
</evidence>
<name>A0A166DMK9_9AGAM</name>
<protein>
    <submittedName>
        <fullName evidence="1">Uncharacterized protein</fullName>
    </submittedName>
</protein>
<dbReference type="EMBL" id="KV417611">
    <property type="protein sequence ID" value="KZP14877.1"/>
    <property type="molecule type" value="Genomic_DNA"/>
</dbReference>
<reference evidence="1 2" key="1">
    <citation type="journal article" date="2016" name="Mol. Biol. Evol.">
        <title>Comparative Genomics of Early-Diverging Mushroom-Forming Fungi Provides Insights into the Origins of Lignocellulose Decay Capabilities.</title>
        <authorList>
            <person name="Nagy L.G."/>
            <person name="Riley R."/>
            <person name="Tritt A."/>
            <person name="Adam C."/>
            <person name="Daum C."/>
            <person name="Floudas D."/>
            <person name="Sun H."/>
            <person name="Yadav J.S."/>
            <person name="Pangilinan J."/>
            <person name="Larsson K.H."/>
            <person name="Matsuura K."/>
            <person name="Barry K."/>
            <person name="Labutti K."/>
            <person name="Kuo R."/>
            <person name="Ohm R.A."/>
            <person name="Bhattacharya S.S."/>
            <person name="Shirouzu T."/>
            <person name="Yoshinaga Y."/>
            <person name="Martin F.M."/>
            <person name="Grigoriev I.V."/>
            <person name="Hibbett D.S."/>
        </authorList>
    </citation>
    <scope>NUCLEOTIDE SEQUENCE [LARGE SCALE GENOMIC DNA]</scope>
    <source>
        <strain evidence="1 2">CBS 109695</strain>
    </source>
</reference>
<proteinExistence type="predicted"/>